<dbReference type="PANTHER" id="PTHR36222:SF1">
    <property type="entry name" value="SERINE PROTEASE INHIBITOR RV3364C"/>
    <property type="match status" value="1"/>
</dbReference>
<dbReference type="RefSeq" id="WP_106253040.1">
    <property type="nucleotide sequence ID" value="NZ_PVNG01000044.1"/>
</dbReference>
<evidence type="ECO:0000313" key="2">
    <source>
        <dbReference type="EMBL" id="PRX46789.1"/>
    </source>
</evidence>
<keyword evidence="3" id="KW-1185">Reference proteome</keyword>
<organism evidence="2 3">
    <name type="scientific">Nonomuraea fuscirosea</name>
    <dbReference type="NCBI Taxonomy" id="1291556"/>
    <lineage>
        <taxon>Bacteria</taxon>
        <taxon>Bacillati</taxon>
        <taxon>Actinomycetota</taxon>
        <taxon>Actinomycetes</taxon>
        <taxon>Streptosporangiales</taxon>
        <taxon>Streptosporangiaceae</taxon>
        <taxon>Nonomuraea</taxon>
    </lineage>
</organism>
<dbReference type="Proteomes" id="UP000238312">
    <property type="component" value="Unassembled WGS sequence"/>
</dbReference>
<dbReference type="SUPFAM" id="SSF103196">
    <property type="entry name" value="Roadblock/LC7 domain"/>
    <property type="match status" value="1"/>
</dbReference>
<dbReference type="PANTHER" id="PTHR36222">
    <property type="entry name" value="SERINE PROTEASE INHIBITOR RV3364C"/>
    <property type="match status" value="1"/>
</dbReference>
<proteinExistence type="predicted"/>
<sequence length="132" mass="14466">MNDKLSWMLDDVLSVPGAHHAILLSADGLLRAHSSRISRDKAERHAAALAGLQSLSRSTEEFCTDKPTSWRQTLVEFADGYVFVIAAGPGAYLAVSGSEEIDLEIMTYRMHKMVDRLGKELTVPPRTPGLIS</sequence>
<accession>A0A2T0LSZ2</accession>
<dbReference type="Pfam" id="PF03259">
    <property type="entry name" value="Robl_LC7"/>
    <property type="match status" value="1"/>
</dbReference>
<dbReference type="AlphaFoldDB" id="A0A2T0LSZ2"/>
<dbReference type="Gene3D" id="3.30.450.30">
    <property type="entry name" value="Dynein light chain 2a, cytoplasmic"/>
    <property type="match status" value="1"/>
</dbReference>
<reference evidence="2 3" key="1">
    <citation type="submission" date="2018-03" db="EMBL/GenBank/DDBJ databases">
        <title>Genomic Encyclopedia of Type Strains, Phase III (KMG-III): the genomes of soil and plant-associated and newly described type strains.</title>
        <authorList>
            <person name="Whitman W."/>
        </authorList>
    </citation>
    <scope>NUCLEOTIDE SEQUENCE [LARGE SCALE GENOMIC DNA]</scope>
    <source>
        <strain evidence="2 3">CGMCC 4.7104</strain>
    </source>
</reference>
<gene>
    <name evidence="2" type="ORF">B0I32_1446</name>
</gene>
<dbReference type="InterPro" id="IPR053141">
    <property type="entry name" value="Mycobact_SerProt_Inhib_Rv3364c"/>
</dbReference>
<dbReference type="InterPro" id="IPR004942">
    <property type="entry name" value="Roadblock/LAMTOR2_dom"/>
</dbReference>
<dbReference type="SMART" id="SM00960">
    <property type="entry name" value="Robl_LC7"/>
    <property type="match status" value="1"/>
</dbReference>
<dbReference type="EMBL" id="PVNG01000044">
    <property type="protein sequence ID" value="PRX46789.1"/>
    <property type="molecule type" value="Genomic_DNA"/>
</dbReference>
<evidence type="ECO:0000313" key="3">
    <source>
        <dbReference type="Proteomes" id="UP000238312"/>
    </source>
</evidence>
<evidence type="ECO:0000259" key="1">
    <source>
        <dbReference type="SMART" id="SM00960"/>
    </source>
</evidence>
<protein>
    <submittedName>
        <fullName evidence="2">Putative regulator of Ras-like GTPase activity (Roadblock/LC7/MglB family)</fullName>
    </submittedName>
</protein>
<feature type="domain" description="Roadblock/LAMTOR2" evidence="1">
    <location>
        <begin position="6"/>
        <end position="97"/>
    </location>
</feature>
<dbReference type="OrthoDB" id="4568655at2"/>
<name>A0A2T0LSZ2_9ACTN</name>
<comment type="caution">
    <text evidence="2">The sequence shown here is derived from an EMBL/GenBank/DDBJ whole genome shotgun (WGS) entry which is preliminary data.</text>
</comment>